<dbReference type="SUPFAM" id="SSF55073">
    <property type="entry name" value="Nucleotide cyclase"/>
    <property type="match status" value="1"/>
</dbReference>
<dbReference type="PANTHER" id="PTHR44757:SF2">
    <property type="entry name" value="BIOFILM ARCHITECTURE MAINTENANCE PROTEIN MBAA"/>
    <property type="match status" value="1"/>
</dbReference>
<dbReference type="CDD" id="cd01948">
    <property type="entry name" value="EAL"/>
    <property type="match status" value="1"/>
</dbReference>
<evidence type="ECO:0000313" key="4">
    <source>
        <dbReference type="EMBL" id="TDP61806.1"/>
    </source>
</evidence>
<dbReference type="Gene3D" id="3.30.70.270">
    <property type="match status" value="1"/>
</dbReference>
<dbReference type="InterPro" id="IPR029787">
    <property type="entry name" value="Nucleotide_cyclase"/>
</dbReference>
<evidence type="ECO:0000313" key="5">
    <source>
        <dbReference type="Proteomes" id="UP000295361"/>
    </source>
</evidence>
<dbReference type="AlphaFoldDB" id="A0A4R6QH59"/>
<dbReference type="SUPFAM" id="SSF141868">
    <property type="entry name" value="EAL domain-like"/>
    <property type="match status" value="1"/>
</dbReference>
<dbReference type="Pfam" id="PF00563">
    <property type="entry name" value="EAL"/>
    <property type="match status" value="1"/>
</dbReference>
<evidence type="ECO:0000259" key="3">
    <source>
        <dbReference type="PROSITE" id="PS50887"/>
    </source>
</evidence>
<name>A0A4R6QH59_9BURK</name>
<feature type="domain" description="EAL" evidence="2">
    <location>
        <begin position="484"/>
        <end position="738"/>
    </location>
</feature>
<dbReference type="Pfam" id="PF17159">
    <property type="entry name" value="MASE3"/>
    <property type="match status" value="1"/>
</dbReference>
<organism evidence="4 5">
    <name type="scientific">Roseateles toxinivorans</name>
    <dbReference type="NCBI Taxonomy" id="270368"/>
    <lineage>
        <taxon>Bacteria</taxon>
        <taxon>Pseudomonadati</taxon>
        <taxon>Pseudomonadota</taxon>
        <taxon>Betaproteobacteria</taxon>
        <taxon>Burkholderiales</taxon>
        <taxon>Sphaerotilaceae</taxon>
        <taxon>Roseateles</taxon>
    </lineage>
</organism>
<dbReference type="EMBL" id="SNXS01000010">
    <property type="protein sequence ID" value="TDP61806.1"/>
    <property type="molecule type" value="Genomic_DNA"/>
</dbReference>
<feature type="domain" description="GGDEF" evidence="3">
    <location>
        <begin position="342"/>
        <end position="475"/>
    </location>
</feature>
<dbReference type="FunFam" id="3.30.70.270:FF:000001">
    <property type="entry name" value="Diguanylate cyclase domain protein"/>
    <property type="match status" value="1"/>
</dbReference>
<dbReference type="Pfam" id="PF00990">
    <property type="entry name" value="GGDEF"/>
    <property type="match status" value="1"/>
</dbReference>
<feature type="transmembrane region" description="Helical" evidence="1">
    <location>
        <begin position="98"/>
        <end position="117"/>
    </location>
</feature>
<dbReference type="CDD" id="cd01949">
    <property type="entry name" value="GGDEF"/>
    <property type="match status" value="1"/>
</dbReference>
<dbReference type="SMART" id="SM00052">
    <property type="entry name" value="EAL"/>
    <property type="match status" value="1"/>
</dbReference>
<proteinExistence type="predicted"/>
<protein>
    <submittedName>
        <fullName evidence="4">Diguanylate cyclase (GGDEF)-like protein</fullName>
    </submittedName>
</protein>
<keyword evidence="5" id="KW-1185">Reference proteome</keyword>
<dbReference type="GO" id="GO:0003824">
    <property type="term" value="F:catalytic activity"/>
    <property type="evidence" value="ECO:0007669"/>
    <property type="project" value="UniProtKB-ARBA"/>
</dbReference>
<dbReference type="InterPro" id="IPR043128">
    <property type="entry name" value="Rev_trsase/Diguanyl_cyclase"/>
</dbReference>
<feature type="transmembrane region" description="Helical" evidence="1">
    <location>
        <begin position="36"/>
        <end position="55"/>
    </location>
</feature>
<dbReference type="SMART" id="SM00267">
    <property type="entry name" value="GGDEF"/>
    <property type="match status" value="1"/>
</dbReference>
<feature type="transmembrane region" description="Helical" evidence="1">
    <location>
        <begin position="239"/>
        <end position="257"/>
    </location>
</feature>
<dbReference type="InterPro" id="IPR035919">
    <property type="entry name" value="EAL_sf"/>
</dbReference>
<dbReference type="NCBIfam" id="TIGR00254">
    <property type="entry name" value="GGDEF"/>
    <property type="match status" value="1"/>
</dbReference>
<feature type="transmembrane region" description="Helical" evidence="1">
    <location>
        <begin position="137"/>
        <end position="158"/>
    </location>
</feature>
<evidence type="ECO:0000259" key="2">
    <source>
        <dbReference type="PROSITE" id="PS50883"/>
    </source>
</evidence>
<dbReference type="OrthoDB" id="9813903at2"/>
<dbReference type="InterPro" id="IPR001633">
    <property type="entry name" value="EAL_dom"/>
</dbReference>
<dbReference type="InterPro" id="IPR052155">
    <property type="entry name" value="Biofilm_reg_signaling"/>
</dbReference>
<evidence type="ECO:0000256" key="1">
    <source>
        <dbReference type="SAM" id="Phobius"/>
    </source>
</evidence>
<dbReference type="InterPro" id="IPR033425">
    <property type="entry name" value="MASE3"/>
</dbReference>
<dbReference type="InParanoid" id="A0A4R6QH59"/>
<dbReference type="Proteomes" id="UP000295361">
    <property type="component" value="Unassembled WGS sequence"/>
</dbReference>
<feature type="transmembrane region" description="Helical" evidence="1">
    <location>
        <begin position="209"/>
        <end position="227"/>
    </location>
</feature>
<dbReference type="InterPro" id="IPR000160">
    <property type="entry name" value="GGDEF_dom"/>
</dbReference>
<keyword evidence="1" id="KW-0812">Transmembrane</keyword>
<dbReference type="PANTHER" id="PTHR44757">
    <property type="entry name" value="DIGUANYLATE CYCLASE DGCP"/>
    <property type="match status" value="1"/>
</dbReference>
<dbReference type="PROSITE" id="PS50883">
    <property type="entry name" value="EAL"/>
    <property type="match status" value="1"/>
</dbReference>
<keyword evidence="1" id="KW-0472">Membrane</keyword>
<gene>
    <name evidence="4" type="ORF">DES47_11018</name>
</gene>
<feature type="transmembrane region" description="Helical" evidence="1">
    <location>
        <begin position="67"/>
        <end position="86"/>
    </location>
</feature>
<accession>A0A4R6QH59</accession>
<sequence>MLGAMAQVPSRIGDVVPDIAEPRKIIPTPGSQRRPWVLVLVLALPLLLFWAMPSLDFLKRSESVFPVWLHTVGELAAVVIAGLVFVSAWHAQGRERRLNVMLLGCGFLAVGLLDLGHLLSYKGMPDFVTEAAPQKAIAFWLSARYTAAIVLLLVALRPVSPLLDVAQRRLLLMAFLALAALGYASQLAWPQIWPTLFVPGLGLTSTKIAAEYGIVLLLLAAAGLLVRQTARNQYSSADLALAALVTILSELCFTLYANVNDIFSLLGHGYKIVAYWFIYRAVFVVAVREPYARLSEEVAERQRAEQRLAFLAYHDPLTGLPNRALLHDRMEQAMADARRNHTQVAVLLLDLDQFKTVNDSLGHGAGDQLLATAARRLQAALRSSDTVGRLGGDEFLILLRGVKDRESIAPVLDSLQARLSEPVLIDGAELRVSASFGIVMFPEQGGDLETLQRRADTAMYHAKASGRNCHRFFDDSMQGDVQDRMRMQVGLARAIEANEFELHYQPLIDLKTGRMVGAEALLRWRLPDGSLMPPAQFIPVAEESGLIVRIGAWVLHEACRQASLWPAINGPAPWVAVNLSALQFRQGGLETLVAAALRDSGLAPGRLELELTESILISDPASVLAAVTRLKAQGVMLSIDDFGTGYSSLSYLTRFPVDKLKIDRSFLQDLGGRGQGQTIVEAVIGLASNLGLACVAEGVETAEVARLLKDLGCGYGQGYYFARPMPAEQLMAFARAQT</sequence>
<dbReference type="Gene3D" id="3.20.20.450">
    <property type="entry name" value="EAL domain"/>
    <property type="match status" value="1"/>
</dbReference>
<comment type="caution">
    <text evidence="4">The sequence shown here is derived from an EMBL/GenBank/DDBJ whole genome shotgun (WGS) entry which is preliminary data.</text>
</comment>
<dbReference type="PROSITE" id="PS50887">
    <property type="entry name" value="GGDEF"/>
    <property type="match status" value="1"/>
</dbReference>
<keyword evidence="1" id="KW-1133">Transmembrane helix</keyword>
<feature type="transmembrane region" description="Helical" evidence="1">
    <location>
        <begin position="170"/>
        <end position="189"/>
    </location>
</feature>
<reference evidence="4 5" key="1">
    <citation type="submission" date="2019-03" db="EMBL/GenBank/DDBJ databases">
        <title>Genomic Encyclopedia of Type Strains, Phase IV (KMG-IV): sequencing the most valuable type-strain genomes for metagenomic binning, comparative biology and taxonomic classification.</title>
        <authorList>
            <person name="Goeker M."/>
        </authorList>
    </citation>
    <scope>NUCLEOTIDE SEQUENCE [LARGE SCALE GENOMIC DNA]</scope>
    <source>
        <strain evidence="4 5">DSM 16998</strain>
    </source>
</reference>